<proteinExistence type="predicted"/>
<dbReference type="PANTHER" id="PTHR31973">
    <property type="entry name" value="POLYPROTEIN, PUTATIVE-RELATED"/>
    <property type="match status" value="1"/>
</dbReference>
<gene>
    <name evidence="1" type="ORF">M0R45_008687</name>
</gene>
<dbReference type="AlphaFoldDB" id="A0AAW1Y1I8"/>
<evidence type="ECO:0008006" key="3">
    <source>
        <dbReference type="Google" id="ProtNLM"/>
    </source>
</evidence>
<dbReference type="EMBL" id="JBEDUW010000002">
    <property type="protein sequence ID" value="KAK9943066.1"/>
    <property type="molecule type" value="Genomic_DNA"/>
</dbReference>
<comment type="caution">
    <text evidence="1">The sequence shown here is derived from an EMBL/GenBank/DDBJ whole genome shotgun (WGS) entry which is preliminary data.</text>
</comment>
<evidence type="ECO:0000313" key="1">
    <source>
        <dbReference type="EMBL" id="KAK9943066.1"/>
    </source>
</evidence>
<dbReference type="Proteomes" id="UP001457282">
    <property type="component" value="Unassembled WGS sequence"/>
</dbReference>
<keyword evidence="2" id="KW-1185">Reference proteome</keyword>
<protein>
    <recommendedName>
        <fullName evidence="3">Transposase</fullName>
    </recommendedName>
</protein>
<sequence>MRDPHFEVGQQFANSNDFKDAVKKYAVKNGYNLYFNKNTDVKVECTELVIKTLDLTHKNCQVVPRVQMCTSTFLAKHYVNKFRVDPYMSRKLFQALVNEDFGQTISHKQVVRARKLAGIMNSGNEANQYNLLETYVEVLTETNPGSTVKLVTEMEGTVRKFKRFYVCLDACKKGWIAACRPVVGLDGCHIKTRFPGQLLSAVGIDANNGMFPIAYAVLCIYE</sequence>
<accession>A0AAW1Y1I8</accession>
<name>A0AAW1Y1I8_RUBAR</name>
<evidence type="ECO:0000313" key="2">
    <source>
        <dbReference type="Proteomes" id="UP001457282"/>
    </source>
</evidence>
<dbReference type="PANTHER" id="PTHR31973:SF199">
    <property type="entry name" value="SWIM-TYPE DOMAIN-CONTAINING PROTEIN"/>
    <property type="match status" value="1"/>
</dbReference>
<organism evidence="1 2">
    <name type="scientific">Rubus argutus</name>
    <name type="common">Southern blackberry</name>
    <dbReference type="NCBI Taxonomy" id="59490"/>
    <lineage>
        <taxon>Eukaryota</taxon>
        <taxon>Viridiplantae</taxon>
        <taxon>Streptophyta</taxon>
        <taxon>Embryophyta</taxon>
        <taxon>Tracheophyta</taxon>
        <taxon>Spermatophyta</taxon>
        <taxon>Magnoliopsida</taxon>
        <taxon>eudicotyledons</taxon>
        <taxon>Gunneridae</taxon>
        <taxon>Pentapetalae</taxon>
        <taxon>rosids</taxon>
        <taxon>fabids</taxon>
        <taxon>Rosales</taxon>
        <taxon>Rosaceae</taxon>
        <taxon>Rosoideae</taxon>
        <taxon>Rosoideae incertae sedis</taxon>
        <taxon>Rubus</taxon>
    </lineage>
</organism>
<reference evidence="1 2" key="1">
    <citation type="journal article" date="2023" name="G3 (Bethesda)">
        <title>A chromosome-length genome assembly and annotation of blackberry (Rubus argutus, cv. 'Hillquist').</title>
        <authorList>
            <person name="Bruna T."/>
            <person name="Aryal R."/>
            <person name="Dudchenko O."/>
            <person name="Sargent D.J."/>
            <person name="Mead D."/>
            <person name="Buti M."/>
            <person name="Cavallini A."/>
            <person name="Hytonen T."/>
            <person name="Andres J."/>
            <person name="Pham M."/>
            <person name="Weisz D."/>
            <person name="Mascagni F."/>
            <person name="Usai G."/>
            <person name="Natali L."/>
            <person name="Bassil N."/>
            <person name="Fernandez G.E."/>
            <person name="Lomsadze A."/>
            <person name="Armour M."/>
            <person name="Olukolu B."/>
            <person name="Poorten T."/>
            <person name="Britton C."/>
            <person name="Davik J."/>
            <person name="Ashrafi H."/>
            <person name="Aiden E.L."/>
            <person name="Borodovsky M."/>
            <person name="Worthington M."/>
        </authorList>
    </citation>
    <scope>NUCLEOTIDE SEQUENCE [LARGE SCALE GENOMIC DNA]</scope>
    <source>
        <strain evidence="1">PI 553951</strain>
    </source>
</reference>